<evidence type="ECO:0000313" key="2">
    <source>
        <dbReference type="EMBL" id="SHJ92494.1"/>
    </source>
</evidence>
<sequence>MEDRKEKLVEEFGVYEEGVSPENEAYYKAYDKTLGLWQTVYHQVYVPTSYGEAHVVVSGPKDAEPLVLLHGMNASSTMWYPNAEALSKKYRIYAIDYLLEPGKSKVTGEVGSMEQVMDWYTQVVDGLKLERFTLVGASKGGWLAINYALAQSDRVDRLILLSPVQAFAWIKPGLEMVSNLSYAISPSKEDLNEMMSGMSVNADLIAEAYKNQYLLGTKNSEEDMLIVKMRPFSDEKLETLDLPVLLLIGDDDAMNSSKTIKEAKKILPQVETETVKDAGHFLSVDQPQLINQRILDFIEKHPVSTEAGED</sequence>
<proteinExistence type="predicted"/>
<dbReference type="InterPro" id="IPR050266">
    <property type="entry name" value="AB_hydrolase_sf"/>
</dbReference>
<dbReference type="EMBL" id="FRAA01000002">
    <property type="protein sequence ID" value="SHJ92494.1"/>
    <property type="molecule type" value="Genomic_DNA"/>
</dbReference>
<dbReference type="InterPro" id="IPR000073">
    <property type="entry name" value="AB_hydrolase_1"/>
</dbReference>
<dbReference type="SUPFAM" id="SSF53474">
    <property type="entry name" value="alpha/beta-Hydrolases"/>
    <property type="match status" value="1"/>
</dbReference>
<dbReference type="Gene3D" id="3.40.50.1820">
    <property type="entry name" value="alpha/beta hydrolase"/>
    <property type="match status" value="1"/>
</dbReference>
<dbReference type="InterPro" id="IPR029058">
    <property type="entry name" value="AB_hydrolase_fold"/>
</dbReference>
<evidence type="ECO:0000259" key="1">
    <source>
        <dbReference type="Pfam" id="PF00561"/>
    </source>
</evidence>
<dbReference type="AlphaFoldDB" id="A0A1M6NA07"/>
<dbReference type="PANTHER" id="PTHR43798">
    <property type="entry name" value="MONOACYLGLYCEROL LIPASE"/>
    <property type="match status" value="1"/>
</dbReference>
<evidence type="ECO:0000313" key="3">
    <source>
        <dbReference type="Proteomes" id="UP000184474"/>
    </source>
</evidence>
<protein>
    <submittedName>
        <fullName evidence="2">Pimeloyl-ACP methyl ester carboxylesterase</fullName>
    </submittedName>
</protein>
<dbReference type="RefSeq" id="WP_170863750.1">
    <property type="nucleotide sequence ID" value="NZ_FRAA01000002.1"/>
</dbReference>
<feature type="domain" description="AB hydrolase-1" evidence="1">
    <location>
        <begin position="65"/>
        <end position="167"/>
    </location>
</feature>
<dbReference type="Proteomes" id="UP000184474">
    <property type="component" value="Unassembled WGS sequence"/>
</dbReference>
<dbReference type="Pfam" id="PF00561">
    <property type="entry name" value="Abhydrolase_1"/>
    <property type="match status" value="1"/>
</dbReference>
<reference evidence="3" key="1">
    <citation type="submission" date="2016-11" db="EMBL/GenBank/DDBJ databases">
        <authorList>
            <person name="Varghese N."/>
            <person name="Submissions S."/>
        </authorList>
    </citation>
    <scope>NUCLEOTIDE SEQUENCE [LARGE SCALE GENOMIC DNA]</scope>
    <source>
        <strain evidence="3">DSM 26134</strain>
    </source>
</reference>
<dbReference type="STRING" id="156994.SAMN04488028_102167"/>
<keyword evidence="3" id="KW-1185">Reference proteome</keyword>
<accession>A0A1M6NA07</accession>
<organism evidence="2 3">
    <name type="scientific">Reichenbachiella agariperforans</name>
    <dbReference type="NCBI Taxonomy" id="156994"/>
    <lineage>
        <taxon>Bacteria</taxon>
        <taxon>Pseudomonadati</taxon>
        <taxon>Bacteroidota</taxon>
        <taxon>Cytophagia</taxon>
        <taxon>Cytophagales</taxon>
        <taxon>Reichenbachiellaceae</taxon>
        <taxon>Reichenbachiella</taxon>
    </lineage>
</organism>
<gene>
    <name evidence="2" type="ORF">SAMN04488028_102167</name>
</gene>
<name>A0A1M6NA07_REIAG</name>